<dbReference type="PANTHER" id="PTHR30469">
    <property type="entry name" value="MULTIDRUG RESISTANCE PROTEIN MDTA"/>
    <property type="match status" value="1"/>
</dbReference>
<evidence type="ECO:0000259" key="3">
    <source>
        <dbReference type="Pfam" id="PF25917"/>
    </source>
</evidence>
<accession>A0A1H2GPU4</accession>
<feature type="domain" description="Multidrug resistance protein MdtA-like barrel-sandwich hybrid" evidence="3">
    <location>
        <begin position="74"/>
        <end position="201"/>
    </location>
</feature>
<organism evidence="5 6">
    <name type="scientific">Pseudomonas pohangensis</name>
    <dbReference type="NCBI Taxonomy" id="364197"/>
    <lineage>
        <taxon>Bacteria</taxon>
        <taxon>Pseudomonadati</taxon>
        <taxon>Pseudomonadota</taxon>
        <taxon>Gammaproteobacteria</taxon>
        <taxon>Pseudomonadales</taxon>
        <taxon>Pseudomonadaceae</taxon>
        <taxon>Pseudomonas</taxon>
    </lineage>
</organism>
<dbReference type="STRING" id="364197.SAMN05216296_2447"/>
<dbReference type="RefSeq" id="WP_090195641.1">
    <property type="nucleotide sequence ID" value="NZ_LT629785.1"/>
</dbReference>
<dbReference type="Pfam" id="PF25917">
    <property type="entry name" value="BSH_RND"/>
    <property type="match status" value="1"/>
</dbReference>
<dbReference type="InterPro" id="IPR006143">
    <property type="entry name" value="RND_pump_MFP"/>
</dbReference>
<dbReference type="Pfam" id="PF25954">
    <property type="entry name" value="Beta-barrel_RND_2"/>
    <property type="match status" value="1"/>
</dbReference>
<dbReference type="EMBL" id="LT629785">
    <property type="protein sequence ID" value="SDU21531.1"/>
    <property type="molecule type" value="Genomic_DNA"/>
</dbReference>
<dbReference type="InterPro" id="IPR058792">
    <property type="entry name" value="Beta-barrel_RND_2"/>
</dbReference>
<dbReference type="InterPro" id="IPR058625">
    <property type="entry name" value="MdtA-like_BSH"/>
</dbReference>
<evidence type="ECO:0000256" key="2">
    <source>
        <dbReference type="ARBA" id="ARBA00023054"/>
    </source>
</evidence>
<dbReference type="GO" id="GO:1990281">
    <property type="term" value="C:efflux pump complex"/>
    <property type="evidence" value="ECO:0007669"/>
    <property type="project" value="TreeGrafter"/>
</dbReference>
<sequence>MFSLLSKRPWLIAILLSVLLVLWLLGGDVLESRTDVDAAQPVAEKSLSQVTVSWQQASPVPSKQVLQGQLEAWRTVELRAQVSGTVERLDQHKGAAVAAGQVLLSLSPESRPAQLAREQAEVRQREAAVTAARRLRTDKLISANDLLKVETELANARVRLSAAQLAMANTQIRAPFAGVLDGRQVELGDYVQPGQPLLTLVDIARLKVSAQVPQQEVAKLQLGQPVRVELLDGAQLQGKVHFIAAAAEPGSRSFRVEVSVDNPQQLRLAGASATLRIDTGAVMGHALSPALISLDKAGRMGVKWVNAQQQVVFTPVQLLSVSSEQAWVSGLPDKVALITLGQGFVEPGEKVLAVEAGEAR</sequence>
<protein>
    <submittedName>
        <fullName evidence="5">Membrane fusion protein, multidrug efflux system</fullName>
    </submittedName>
</protein>
<dbReference type="PANTHER" id="PTHR30469:SF29">
    <property type="entry name" value="BLR2860 PROTEIN"/>
    <property type="match status" value="1"/>
</dbReference>
<dbReference type="Gene3D" id="2.40.50.100">
    <property type="match status" value="1"/>
</dbReference>
<dbReference type="AlphaFoldDB" id="A0A1H2GPU4"/>
<evidence type="ECO:0000313" key="5">
    <source>
        <dbReference type="EMBL" id="SDU21531.1"/>
    </source>
</evidence>
<gene>
    <name evidence="5" type="ORF">SAMN05216296_2447</name>
</gene>
<dbReference type="SUPFAM" id="SSF111369">
    <property type="entry name" value="HlyD-like secretion proteins"/>
    <property type="match status" value="1"/>
</dbReference>
<keyword evidence="2" id="KW-0175">Coiled coil</keyword>
<dbReference type="GO" id="GO:0015562">
    <property type="term" value="F:efflux transmembrane transporter activity"/>
    <property type="evidence" value="ECO:0007669"/>
    <property type="project" value="TreeGrafter"/>
</dbReference>
<evidence type="ECO:0000256" key="1">
    <source>
        <dbReference type="ARBA" id="ARBA00009477"/>
    </source>
</evidence>
<name>A0A1H2GPU4_9PSED</name>
<dbReference type="Proteomes" id="UP000243232">
    <property type="component" value="Chromosome I"/>
</dbReference>
<keyword evidence="6" id="KW-1185">Reference proteome</keyword>
<evidence type="ECO:0000313" key="6">
    <source>
        <dbReference type="Proteomes" id="UP000243232"/>
    </source>
</evidence>
<dbReference type="Gene3D" id="2.40.30.170">
    <property type="match status" value="1"/>
</dbReference>
<comment type="similarity">
    <text evidence="1">Belongs to the membrane fusion protein (MFP) (TC 8.A.1) family.</text>
</comment>
<reference evidence="6" key="1">
    <citation type="submission" date="2016-10" db="EMBL/GenBank/DDBJ databases">
        <authorList>
            <person name="Varghese N."/>
            <person name="Submissions S."/>
        </authorList>
    </citation>
    <scope>NUCLEOTIDE SEQUENCE [LARGE SCALE GENOMIC DNA]</scope>
    <source>
        <strain evidence="6">DSM 17875</strain>
    </source>
</reference>
<evidence type="ECO:0000259" key="4">
    <source>
        <dbReference type="Pfam" id="PF25954"/>
    </source>
</evidence>
<proteinExistence type="inferred from homology"/>
<dbReference type="Gene3D" id="1.10.287.470">
    <property type="entry name" value="Helix hairpin bin"/>
    <property type="match status" value="1"/>
</dbReference>
<dbReference type="NCBIfam" id="TIGR01730">
    <property type="entry name" value="RND_mfp"/>
    <property type="match status" value="1"/>
</dbReference>
<feature type="domain" description="CusB-like beta-barrel" evidence="4">
    <location>
        <begin position="208"/>
        <end position="278"/>
    </location>
</feature>
<dbReference type="OrthoDB" id="9806939at2"/>